<proteinExistence type="predicted"/>
<dbReference type="Proteomes" id="UP001595721">
    <property type="component" value="Unassembled WGS sequence"/>
</dbReference>
<name>A0ABV7R7H0_9RHOB</name>
<evidence type="ECO:0008006" key="3">
    <source>
        <dbReference type="Google" id="ProtNLM"/>
    </source>
</evidence>
<protein>
    <recommendedName>
        <fullName evidence="3">Bacterial EndoU nuclease domain-containing protein</fullName>
    </recommendedName>
</protein>
<evidence type="ECO:0000313" key="1">
    <source>
        <dbReference type="EMBL" id="MFC3529950.1"/>
    </source>
</evidence>
<keyword evidence="2" id="KW-1185">Reference proteome</keyword>
<gene>
    <name evidence="1" type="ORF">ACFOMH_17380</name>
</gene>
<dbReference type="RefSeq" id="WP_374427013.1">
    <property type="nucleotide sequence ID" value="NZ_JBHRXJ010000016.1"/>
</dbReference>
<accession>A0ABV7R7H0</accession>
<sequence length="68" mass="7480">MTYTKTIYNSNLLSDSEYLKMGREAANSALQANGGVMPREWVGRTLDGVTIRGYSDNGVVSSFFPEVN</sequence>
<reference evidence="2" key="1">
    <citation type="journal article" date="2019" name="Int. J. Syst. Evol. Microbiol.">
        <title>The Global Catalogue of Microorganisms (GCM) 10K type strain sequencing project: providing services to taxonomists for standard genome sequencing and annotation.</title>
        <authorList>
            <consortium name="The Broad Institute Genomics Platform"/>
            <consortium name="The Broad Institute Genome Sequencing Center for Infectious Disease"/>
            <person name="Wu L."/>
            <person name="Ma J."/>
        </authorList>
    </citation>
    <scope>NUCLEOTIDE SEQUENCE [LARGE SCALE GENOMIC DNA]</scope>
    <source>
        <strain evidence="2">KCTC 42899</strain>
    </source>
</reference>
<dbReference type="EMBL" id="JBHRXJ010000016">
    <property type="protein sequence ID" value="MFC3529950.1"/>
    <property type="molecule type" value="Genomic_DNA"/>
</dbReference>
<evidence type="ECO:0000313" key="2">
    <source>
        <dbReference type="Proteomes" id="UP001595721"/>
    </source>
</evidence>
<organism evidence="1 2">
    <name type="scientific">Paracoccus mangrovi</name>
    <dbReference type="NCBI Taxonomy" id="1715645"/>
    <lineage>
        <taxon>Bacteria</taxon>
        <taxon>Pseudomonadati</taxon>
        <taxon>Pseudomonadota</taxon>
        <taxon>Alphaproteobacteria</taxon>
        <taxon>Rhodobacterales</taxon>
        <taxon>Paracoccaceae</taxon>
        <taxon>Paracoccus</taxon>
    </lineage>
</organism>
<comment type="caution">
    <text evidence="1">The sequence shown here is derived from an EMBL/GenBank/DDBJ whole genome shotgun (WGS) entry which is preliminary data.</text>
</comment>